<dbReference type="Gene3D" id="2.40.10.10">
    <property type="entry name" value="Trypsin-like serine proteases"/>
    <property type="match status" value="1"/>
</dbReference>
<dbReference type="Pfam" id="PF00089">
    <property type="entry name" value="Trypsin"/>
    <property type="match status" value="1"/>
</dbReference>
<dbReference type="InterPro" id="IPR043504">
    <property type="entry name" value="Peptidase_S1_PA_chymotrypsin"/>
</dbReference>
<protein>
    <recommendedName>
        <fullName evidence="5">Peptidase S1 domain-containing protein</fullName>
    </recommendedName>
</protein>
<reference evidence="6" key="1">
    <citation type="submission" date="2021-12" db="EMBL/GenBank/DDBJ databases">
        <authorList>
            <person name="Martin H S."/>
        </authorList>
    </citation>
    <scope>NUCLEOTIDE SEQUENCE</scope>
</reference>
<evidence type="ECO:0000256" key="2">
    <source>
        <dbReference type="ARBA" id="ARBA00022801"/>
    </source>
</evidence>
<accession>A0A8J9VNM8</accession>
<dbReference type="PANTHER" id="PTHR24252">
    <property type="entry name" value="ACROSIN-RELATED"/>
    <property type="match status" value="1"/>
</dbReference>
<feature type="domain" description="Peptidase S1" evidence="5">
    <location>
        <begin position="97"/>
        <end position="343"/>
    </location>
</feature>
<keyword evidence="2" id="KW-0378">Hydrolase</keyword>
<dbReference type="InterPro" id="IPR009003">
    <property type="entry name" value="Peptidase_S1_PA"/>
</dbReference>
<dbReference type="PROSITE" id="PS00135">
    <property type="entry name" value="TRYPSIN_SER"/>
    <property type="match status" value="1"/>
</dbReference>
<dbReference type="PRINTS" id="PR00722">
    <property type="entry name" value="CHYMOTRYPSIN"/>
</dbReference>
<gene>
    <name evidence="6" type="ORF">BINO364_LOCUS9381</name>
</gene>
<evidence type="ECO:0000313" key="7">
    <source>
        <dbReference type="Proteomes" id="UP000838878"/>
    </source>
</evidence>
<dbReference type="OrthoDB" id="10012881at2759"/>
<dbReference type="GO" id="GO:0004252">
    <property type="term" value="F:serine-type endopeptidase activity"/>
    <property type="evidence" value="ECO:0007669"/>
    <property type="project" value="InterPro"/>
</dbReference>
<dbReference type="PROSITE" id="PS00134">
    <property type="entry name" value="TRYPSIN_HIS"/>
    <property type="match status" value="1"/>
</dbReference>
<evidence type="ECO:0000256" key="4">
    <source>
        <dbReference type="ARBA" id="ARBA00023157"/>
    </source>
</evidence>
<dbReference type="InterPro" id="IPR001314">
    <property type="entry name" value="Peptidase_S1A"/>
</dbReference>
<dbReference type="CDD" id="cd00190">
    <property type="entry name" value="Tryp_SPc"/>
    <property type="match status" value="1"/>
</dbReference>
<dbReference type="Proteomes" id="UP000838878">
    <property type="component" value="Chromosome 4"/>
</dbReference>
<keyword evidence="4" id="KW-1015">Disulfide bond</keyword>
<dbReference type="InterPro" id="IPR001254">
    <property type="entry name" value="Trypsin_dom"/>
</dbReference>
<dbReference type="PANTHER" id="PTHR24252:SF7">
    <property type="entry name" value="HYALIN"/>
    <property type="match status" value="1"/>
</dbReference>
<name>A0A8J9VNM8_9NEOP</name>
<dbReference type="EMBL" id="OV170224">
    <property type="protein sequence ID" value="CAH0723565.1"/>
    <property type="molecule type" value="Genomic_DNA"/>
</dbReference>
<dbReference type="GO" id="GO:0006508">
    <property type="term" value="P:proteolysis"/>
    <property type="evidence" value="ECO:0007669"/>
    <property type="project" value="UniProtKB-KW"/>
</dbReference>
<evidence type="ECO:0000259" key="5">
    <source>
        <dbReference type="SMART" id="SM00020"/>
    </source>
</evidence>
<dbReference type="SMART" id="SM00020">
    <property type="entry name" value="Tryp_SPc"/>
    <property type="match status" value="1"/>
</dbReference>
<keyword evidence="1" id="KW-0645">Protease</keyword>
<dbReference type="AlphaFoldDB" id="A0A8J9VNM8"/>
<keyword evidence="3" id="KW-0720">Serine protease</keyword>
<dbReference type="SUPFAM" id="SSF50494">
    <property type="entry name" value="Trypsin-like serine proteases"/>
    <property type="match status" value="1"/>
</dbReference>
<evidence type="ECO:0000256" key="3">
    <source>
        <dbReference type="ARBA" id="ARBA00022825"/>
    </source>
</evidence>
<dbReference type="InterPro" id="IPR018114">
    <property type="entry name" value="TRYPSIN_HIS"/>
</dbReference>
<sequence>MVPFGFAGDRSWSLLVTQRELACTMRWLVLIGLVGVASCYSVNVKGGPSGPSGQEKGILEWINTWLTTTSTTSKPITNVPPEECPTCQCGIARTRRRIVGGYETKKLEIPWIVVLLYNGRFYCGGSVINDLYVLTAAHCTSGFRKEKMTVRFLEHDRSTDNETKTIDRKVSSIIRHQRYNPGTYDNDIAILKLAERIDFSTALKKRVRDYETENEKDVGVRPVCLPTAGLSYNNHTAVVAGWGTTEEGGSVSNVLREVSVPIISNAECRETAYKQRITENMLCAGENEGGHDACQGDSGGPLNVLNTKTEKYQLVGIVSWGEGCARPDRPGVYARVNRYLTWIKSNTRDACYCQ</sequence>
<keyword evidence="7" id="KW-1185">Reference proteome</keyword>
<evidence type="ECO:0000256" key="1">
    <source>
        <dbReference type="ARBA" id="ARBA00022670"/>
    </source>
</evidence>
<proteinExistence type="predicted"/>
<dbReference type="FunFam" id="2.40.10.10:FF:000006">
    <property type="entry name" value="Serine proteinase stubble"/>
    <property type="match status" value="1"/>
</dbReference>
<feature type="non-terminal residue" evidence="6">
    <location>
        <position position="354"/>
    </location>
</feature>
<organism evidence="6 7">
    <name type="scientific">Brenthis ino</name>
    <name type="common">lesser marbled fritillary</name>
    <dbReference type="NCBI Taxonomy" id="405034"/>
    <lineage>
        <taxon>Eukaryota</taxon>
        <taxon>Metazoa</taxon>
        <taxon>Ecdysozoa</taxon>
        <taxon>Arthropoda</taxon>
        <taxon>Hexapoda</taxon>
        <taxon>Insecta</taxon>
        <taxon>Pterygota</taxon>
        <taxon>Neoptera</taxon>
        <taxon>Endopterygota</taxon>
        <taxon>Lepidoptera</taxon>
        <taxon>Glossata</taxon>
        <taxon>Ditrysia</taxon>
        <taxon>Papilionoidea</taxon>
        <taxon>Nymphalidae</taxon>
        <taxon>Heliconiinae</taxon>
        <taxon>Argynnini</taxon>
        <taxon>Brenthis</taxon>
    </lineage>
</organism>
<evidence type="ECO:0000313" key="6">
    <source>
        <dbReference type="EMBL" id="CAH0723565.1"/>
    </source>
</evidence>
<dbReference type="InterPro" id="IPR033116">
    <property type="entry name" value="TRYPSIN_SER"/>
</dbReference>